<dbReference type="EMBL" id="VSSQ01084369">
    <property type="protein sequence ID" value="MPN32388.1"/>
    <property type="molecule type" value="Genomic_DNA"/>
</dbReference>
<comment type="caution">
    <text evidence="1">The sequence shown here is derived from an EMBL/GenBank/DDBJ whole genome shotgun (WGS) entry which is preliminary data.</text>
</comment>
<reference evidence="1" key="1">
    <citation type="submission" date="2019-08" db="EMBL/GenBank/DDBJ databases">
        <authorList>
            <person name="Kucharzyk K."/>
            <person name="Murdoch R.W."/>
            <person name="Higgins S."/>
            <person name="Loffler F."/>
        </authorList>
    </citation>
    <scope>NUCLEOTIDE SEQUENCE</scope>
</reference>
<sequence length="102" mass="11773">MVVDVSQREIFPVTVGSAGTIVPIKTRIAYMHPVLLCQYLKLQRIIPLVQISIINRPSRLNPVHLIIVNKFPGDVWFYHLKKIDFFIYAGETLPYYILFNGT</sequence>
<accession>A0A645H076</accession>
<protein>
    <submittedName>
        <fullName evidence="1">Uncharacterized protein</fullName>
    </submittedName>
</protein>
<evidence type="ECO:0000313" key="1">
    <source>
        <dbReference type="EMBL" id="MPN32388.1"/>
    </source>
</evidence>
<gene>
    <name evidence="1" type="ORF">SDC9_179866</name>
</gene>
<proteinExistence type="predicted"/>
<organism evidence="1">
    <name type="scientific">bioreactor metagenome</name>
    <dbReference type="NCBI Taxonomy" id="1076179"/>
    <lineage>
        <taxon>unclassified sequences</taxon>
        <taxon>metagenomes</taxon>
        <taxon>ecological metagenomes</taxon>
    </lineage>
</organism>
<dbReference type="AlphaFoldDB" id="A0A645H076"/>
<name>A0A645H076_9ZZZZ</name>